<evidence type="ECO:0000313" key="3">
    <source>
        <dbReference type="Proteomes" id="UP001597189"/>
    </source>
</evidence>
<name>A0ABW4CYY1_9LACO</name>
<keyword evidence="3" id="KW-1185">Reference proteome</keyword>
<feature type="domain" description="NERD" evidence="1">
    <location>
        <begin position="8"/>
        <end position="125"/>
    </location>
</feature>
<dbReference type="EMBL" id="JBHTOD010000002">
    <property type="protein sequence ID" value="MFD1454492.1"/>
    <property type="molecule type" value="Genomic_DNA"/>
</dbReference>
<dbReference type="RefSeq" id="WP_203643580.1">
    <property type="nucleotide sequence ID" value="NZ_BOLN01000002.1"/>
</dbReference>
<protein>
    <submittedName>
        <fullName evidence="2">Nuclease-related domain-containing protein</fullName>
    </submittedName>
</protein>
<dbReference type="InterPro" id="IPR011528">
    <property type="entry name" value="NERD"/>
</dbReference>
<reference evidence="3" key="1">
    <citation type="journal article" date="2019" name="Int. J. Syst. Evol. Microbiol.">
        <title>The Global Catalogue of Microorganisms (GCM) 10K type strain sequencing project: providing services to taxonomists for standard genome sequencing and annotation.</title>
        <authorList>
            <consortium name="The Broad Institute Genomics Platform"/>
            <consortium name="The Broad Institute Genome Sequencing Center for Infectious Disease"/>
            <person name="Wu L."/>
            <person name="Ma J."/>
        </authorList>
    </citation>
    <scope>NUCLEOTIDE SEQUENCE [LARGE SCALE GENOMIC DNA]</scope>
    <source>
        <strain evidence="3">CCM 8979</strain>
    </source>
</reference>
<proteinExistence type="predicted"/>
<dbReference type="PROSITE" id="PS50965">
    <property type="entry name" value="NERD"/>
    <property type="match status" value="1"/>
</dbReference>
<dbReference type="Pfam" id="PF08378">
    <property type="entry name" value="NERD"/>
    <property type="match status" value="1"/>
</dbReference>
<dbReference type="Proteomes" id="UP001597189">
    <property type="component" value="Unassembled WGS sequence"/>
</dbReference>
<sequence>MSENYTNRGEYRTYKMLRQLDKRFPEDKFHIFANLYIDSDDNRFPNRQVDHLVVCRKGIFMLETKYWTGAVYHNIKLADLLRMIGVGKDGSMDGLYLVKRLLPKEVMQQGTESFTMCIKNPDNIQVYAGDENPINQVILSGLSLNRLIQNKLNQLGIKPYIHEFVFYNYVSEDPDNKVIDLHNVLNQPYDDDYNKWGEGFSKPALFRSFYSEVHEKLPDWLGLTDDQVNAIARLIHETVVLD</sequence>
<evidence type="ECO:0000259" key="1">
    <source>
        <dbReference type="PROSITE" id="PS50965"/>
    </source>
</evidence>
<organism evidence="2 3">
    <name type="scientific">Levilactobacillus lanxiensis</name>
    <dbReference type="NCBI Taxonomy" id="2799568"/>
    <lineage>
        <taxon>Bacteria</taxon>
        <taxon>Bacillati</taxon>
        <taxon>Bacillota</taxon>
        <taxon>Bacilli</taxon>
        <taxon>Lactobacillales</taxon>
        <taxon>Lactobacillaceae</taxon>
        <taxon>Levilactobacillus</taxon>
    </lineage>
</organism>
<evidence type="ECO:0000313" key="2">
    <source>
        <dbReference type="EMBL" id="MFD1454492.1"/>
    </source>
</evidence>
<comment type="caution">
    <text evidence="2">The sequence shown here is derived from an EMBL/GenBank/DDBJ whole genome shotgun (WGS) entry which is preliminary data.</text>
</comment>
<gene>
    <name evidence="2" type="ORF">ACFQ44_02205</name>
</gene>
<accession>A0ABW4CYY1</accession>